<sequence>MGKVTILALRIVLAMVLAGTLFVQAVMVPLLAIDLGESEPDVVHVRTPLVVIAVLGVLTIQVTVVCVWRLLTMVRRGTVFSHAAFRWVDIVIGAVSAASLLAFGLGVTLAPGEAVPPGMVLLIGGGGLMVAGVALIVLVLRMLLAQAVARDAEAHHLRAELDEVI</sequence>
<evidence type="ECO:0000313" key="3">
    <source>
        <dbReference type="Proteomes" id="UP001589867"/>
    </source>
</evidence>
<accession>A0ABV6MCB0</accession>
<comment type="caution">
    <text evidence="2">The sequence shown here is derived from an EMBL/GenBank/DDBJ whole genome shotgun (WGS) entry which is preliminary data.</text>
</comment>
<feature type="transmembrane region" description="Helical" evidence="1">
    <location>
        <begin position="119"/>
        <end position="140"/>
    </location>
</feature>
<dbReference type="EMBL" id="JBHLUH010000063">
    <property type="protein sequence ID" value="MFC0532003.1"/>
    <property type="molecule type" value="Genomic_DNA"/>
</dbReference>
<evidence type="ECO:0000313" key="2">
    <source>
        <dbReference type="EMBL" id="MFC0532003.1"/>
    </source>
</evidence>
<protein>
    <submittedName>
        <fullName evidence="2">DUF2975 domain-containing protein</fullName>
    </submittedName>
</protein>
<organism evidence="2 3">
    <name type="scientific">Phytohabitans kaempferiae</name>
    <dbReference type="NCBI Taxonomy" id="1620943"/>
    <lineage>
        <taxon>Bacteria</taxon>
        <taxon>Bacillati</taxon>
        <taxon>Actinomycetota</taxon>
        <taxon>Actinomycetes</taxon>
        <taxon>Micromonosporales</taxon>
        <taxon>Micromonosporaceae</taxon>
    </lineage>
</organism>
<keyword evidence="1" id="KW-0472">Membrane</keyword>
<feature type="transmembrane region" description="Helical" evidence="1">
    <location>
        <begin position="7"/>
        <end position="30"/>
    </location>
</feature>
<reference evidence="2 3" key="1">
    <citation type="submission" date="2024-09" db="EMBL/GenBank/DDBJ databases">
        <authorList>
            <person name="Sun Q."/>
            <person name="Mori K."/>
        </authorList>
    </citation>
    <scope>NUCLEOTIDE SEQUENCE [LARGE SCALE GENOMIC DNA]</scope>
    <source>
        <strain evidence="2 3">TBRC 3947</strain>
    </source>
</reference>
<feature type="transmembrane region" description="Helical" evidence="1">
    <location>
        <begin position="83"/>
        <end position="107"/>
    </location>
</feature>
<dbReference type="Pfam" id="PF11188">
    <property type="entry name" value="DUF2975"/>
    <property type="match status" value="1"/>
</dbReference>
<proteinExistence type="predicted"/>
<name>A0ABV6MCB0_9ACTN</name>
<dbReference type="InterPro" id="IPR021354">
    <property type="entry name" value="DUF2975"/>
</dbReference>
<keyword evidence="3" id="KW-1185">Reference proteome</keyword>
<dbReference type="RefSeq" id="WP_377257434.1">
    <property type="nucleotide sequence ID" value="NZ_JBHLUH010000063.1"/>
</dbReference>
<keyword evidence="1" id="KW-1133">Transmembrane helix</keyword>
<dbReference type="Proteomes" id="UP001589867">
    <property type="component" value="Unassembled WGS sequence"/>
</dbReference>
<keyword evidence="1" id="KW-0812">Transmembrane</keyword>
<feature type="transmembrane region" description="Helical" evidence="1">
    <location>
        <begin position="50"/>
        <end position="71"/>
    </location>
</feature>
<gene>
    <name evidence="2" type="ORF">ACFFIA_30565</name>
</gene>
<evidence type="ECO:0000256" key="1">
    <source>
        <dbReference type="SAM" id="Phobius"/>
    </source>
</evidence>